<evidence type="ECO:0000313" key="9">
    <source>
        <dbReference type="Proteomes" id="UP000318815"/>
    </source>
</evidence>
<dbReference type="GO" id="GO:0005737">
    <property type="term" value="C:cytoplasm"/>
    <property type="evidence" value="ECO:0007669"/>
    <property type="project" value="UniProtKB-SubCell"/>
</dbReference>
<dbReference type="PROSITE" id="PS50988">
    <property type="entry name" value="TROVE"/>
    <property type="match status" value="1"/>
</dbReference>
<gene>
    <name evidence="8" type="ORF">FEF09_09980</name>
</gene>
<dbReference type="InterPro" id="IPR008858">
    <property type="entry name" value="TROVE_dom"/>
</dbReference>
<reference evidence="8 9" key="1">
    <citation type="submission" date="2019-08" db="EMBL/GenBank/DDBJ databases">
        <title>Whole genome sequencing of chitin degrading bacteria Chitinophaga pinensis YS16.</title>
        <authorList>
            <person name="Singh R.P."/>
            <person name="Manchanda G."/>
            <person name="Maurya I.K."/>
            <person name="Joshi N.K."/>
            <person name="Srivastava A.K."/>
        </authorList>
    </citation>
    <scope>NUCLEOTIDE SEQUENCE [LARGE SCALE GENOMIC DNA]</scope>
    <source>
        <strain evidence="8 9">YS-16</strain>
    </source>
</reference>
<evidence type="ECO:0000256" key="1">
    <source>
        <dbReference type="ARBA" id="ARBA00004496"/>
    </source>
</evidence>
<dbReference type="Pfam" id="PF05731">
    <property type="entry name" value="TROVE"/>
    <property type="match status" value="2"/>
</dbReference>
<evidence type="ECO:0000313" key="8">
    <source>
        <dbReference type="EMBL" id="TWW00813.1"/>
    </source>
</evidence>
<sequence length="508" mass="57601">MRFNKLKTIKQVVNHEGAAAYTLTPEMELYSAVVTASLQDQFYEKSTEKLERLRTLIAKNDPGFVARLAVYTREKMYLRSVPMVLTVELAKVHKGDDLVGKLTGRVIQRADEITEVLAYYAVANERKETKKLNNLSKQLQKGLAVAFNKFDEYQFAKYNRKTAITLKDALFIVHPKAKDDKQQALFDKIVQDNLDTPYTWETALSAAGQAKYDSEYAKKEAFRWVWTELIESGKLGYMAALRNLRNMLDYNVDTKYLMKVSEMLADKKAVMHAKQLPFRYLSAYREIRNIQHGNIIELKRALEKALQTSVEHLKGFDEHTKVVIACDVSGSMQQPVSPKSTVLLYDIGLLLAMLLQHKCQHVITGMFGDTWKRVSMSPDNILGNVDEFYRREGEVGYSTNGYLVLDDLINQRYVADKIMLFTDGQLWDSNTGNAAASNSMSAKWAKYKQIAPNAKLYLFNLAGYNTVPLDVRQDDVFLIAGWSDKIFGILDAIDRGGDAITEIAGLAL</sequence>
<dbReference type="SUPFAM" id="SSF140864">
    <property type="entry name" value="TROVE domain-like"/>
    <property type="match status" value="1"/>
</dbReference>
<evidence type="ECO:0000256" key="4">
    <source>
        <dbReference type="ARBA" id="ARBA00022723"/>
    </source>
</evidence>
<dbReference type="EMBL" id="VOHS01000007">
    <property type="protein sequence ID" value="TWW00813.1"/>
    <property type="molecule type" value="Genomic_DNA"/>
</dbReference>
<dbReference type="Gene3D" id="3.40.50.410">
    <property type="entry name" value="von Willebrand factor, type A domain"/>
    <property type="match status" value="1"/>
</dbReference>
<dbReference type="GO" id="GO:0003723">
    <property type="term" value="F:RNA binding"/>
    <property type="evidence" value="ECO:0007669"/>
    <property type="project" value="UniProtKB-KW"/>
</dbReference>
<comment type="similarity">
    <text evidence="2">Belongs to the Ro 60 kDa family.</text>
</comment>
<dbReference type="RefSeq" id="WP_146304969.1">
    <property type="nucleotide sequence ID" value="NZ_VOHS01000007.1"/>
</dbReference>
<evidence type="ECO:0000256" key="2">
    <source>
        <dbReference type="ARBA" id="ARBA00007814"/>
    </source>
</evidence>
<dbReference type="SUPFAM" id="SSF53300">
    <property type="entry name" value="vWA-like"/>
    <property type="match status" value="1"/>
</dbReference>
<evidence type="ECO:0000256" key="6">
    <source>
        <dbReference type="ARBA" id="ARBA00023274"/>
    </source>
</evidence>
<dbReference type="PANTHER" id="PTHR14202:SF0">
    <property type="entry name" value="RNA-BINDING PROTEIN RO60"/>
    <property type="match status" value="1"/>
</dbReference>
<evidence type="ECO:0000259" key="7">
    <source>
        <dbReference type="PROSITE" id="PS50988"/>
    </source>
</evidence>
<dbReference type="Proteomes" id="UP000318815">
    <property type="component" value="Unassembled WGS sequence"/>
</dbReference>
<keyword evidence="3" id="KW-0963">Cytoplasm</keyword>
<dbReference type="InterPro" id="IPR036465">
    <property type="entry name" value="vWFA_dom_sf"/>
</dbReference>
<dbReference type="GO" id="GO:0046872">
    <property type="term" value="F:metal ion binding"/>
    <property type="evidence" value="ECO:0007669"/>
    <property type="project" value="UniProtKB-KW"/>
</dbReference>
<organism evidence="8 9">
    <name type="scientific">Chitinophaga pinensis</name>
    <dbReference type="NCBI Taxonomy" id="79329"/>
    <lineage>
        <taxon>Bacteria</taxon>
        <taxon>Pseudomonadati</taxon>
        <taxon>Bacteroidota</taxon>
        <taxon>Chitinophagia</taxon>
        <taxon>Chitinophagales</taxon>
        <taxon>Chitinophagaceae</taxon>
        <taxon>Chitinophaga</taxon>
    </lineage>
</organism>
<name>A0A5C6LUB6_9BACT</name>
<keyword evidence="9" id="KW-1185">Reference proteome</keyword>
<dbReference type="InterPro" id="IPR037214">
    <property type="entry name" value="TROVE_dom_sf"/>
</dbReference>
<dbReference type="InterPro" id="IPR040322">
    <property type="entry name" value="TROVE2"/>
</dbReference>
<evidence type="ECO:0000256" key="5">
    <source>
        <dbReference type="ARBA" id="ARBA00022884"/>
    </source>
</evidence>
<dbReference type="OrthoDB" id="208855at2"/>
<evidence type="ECO:0000256" key="3">
    <source>
        <dbReference type="ARBA" id="ARBA00022490"/>
    </source>
</evidence>
<keyword evidence="5" id="KW-0694">RNA-binding</keyword>
<dbReference type="GO" id="GO:1990904">
    <property type="term" value="C:ribonucleoprotein complex"/>
    <property type="evidence" value="ECO:0007669"/>
    <property type="project" value="UniProtKB-KW"/>
</dbReference>
<accession>A0A5C6LUB6</accession>
<proteinExistence type="inferred from homology"/>
<dbReference type="PANTHER" id="PTHR14202">
    <property type="entry name" value="60 KDA RIBONUCLEOPROTEIN SSA/RO"/>
    <property type="match status" value="1"/>
</dbReference>
<dbReference type="AlphaFoldDB" id="A0A5C6LUB6"/>
<feature type="domain" description="TROVE" evidence="7">
    <location>
        <begin position="12"/>
        <end position="318"/>
    </location>
</feature>
<protein>
    <submittedName>
        <fullName evidence="8">TROVE domain-containing protein</fullName>
    </submittedName>
</protein>
<comment type="subcellular location">
    <subcellularLocation>
        <location evidence="1">Cytoplasm</location>
    </subcellularLocation>
</comment>
<comment type="caution">
    <text evidence="8">The sequence shown here is derived from an EMBL/GenBank/DDBJ whole genome shotgun (WGS) entry which is preliminary data.</text>
</comment>
<keyword evidence="6" id="KW-0687">Ribonucleoprotein</keyword>
<keyword evidence="4" id="KW-0479">Metal-binding</keyword>